<keyword evidence="3" id="KW-1185">Reference proteome</keyword>
<proteinExistence type="predicted"/>
<feature type="region of interest" description="Disordered" evidence="1">
    <location>
        <begin position="25"/>
        <end position="48"/>
    </location>
</feature>
<accession>A0ABN9X4J5</accession>
<protein>
    <submittedName>
        <fullName evidence="2">Uncharacterized protein</fullName>
    </submittedName>
</protein>
<dbReference type="EMBL" id="CAUYUJ010019877">
    <property type="protein sequence ID" value="CAK0894289.1"/>
    <property type="molecule type" value="Genomic_DNA"/>
</dbReference>
<name>A0ABN9X4J5_9DINO</name>
<sequence>MTTTLEEFEQHLLVRRVRPRVSLLATAPATRNEPEASGLPRSEPPAKIAGDVMCRGNDRSRWRGVGWRADSIVIISIDAISVQRAGSSAHKVHCLPPLRPVPWGGSPGLAVLAEHFSRREMQEIADTWKFECQMEWNEAHSLLAPGDRPAEAPPKE</sequence>
<evidence type="ECO:0000313" key="3">
    <source>
        <dbReference type="Proteomes" id="UP001189429"/>
    </source>
</evidence>
<evidence type="ECO:0000313" key="2">
    <source>
        <dbReference type="EMBL" id="CAK0894289.1"/>
    </source>
</evidence>
<comment type="caution">
    <text evidence="2">The sequence shown here is derived from an EMBL/GenBank/DDBJ whole genome shotgun (WGS) entry which is preliminary data.</text>
</comment>
<gene>
    <name evidence="2" type="ORF">PCOR1329_LOCUS73368</name>
</gene>
<evidence type="ECO:0000256" key="1">
    <source>
        <dbReference type="SAM" id="MobiDB-lite"/>
    </source>
</evidence>
<reference evidence="2" key="1">
    <citation type="submission" date="2023-10" db="EMBL/GenBank/DDBJ databases">
        <authorList>
            <person name="Chen Y."/>
            <person name="Shah S."/>
            <person name="Dougan E. K."/>
            <person name="Thang M."/>
            <person name="Chan C."/>
        </authorList>
    </citation>
    <scope>NUCLEOTIDE SEQUENCE [LARGE SCALE GENOMIC DNA]</scope>
</reference>
<organism evidence="2 3">
    <name type="scientific">Prorocentrum cordatum</name>
    <dbReference type="NCBI Taxonomy" id="2364126"/>
    <lineage>
        <taxon>Eukaryota</taxon>
        <taxon>Sar</taxon>
        <taxon>Alveolata</taxon>
        <taxon>Dinophyceae</taxon>
        <taxon>Prorocentrales</taxon>
        <taxon>Prorocentraceae</taxon>
        <taxon>Prorocentrum</taxon>
    </lineage>
</organism>
<dbReference type="Proteomes" id="UP001189429">
    <property type="component" value="Unassembled WGS sequence"/>
</dbReference>